<dbReference type="Gene3D" id="3.40.50.300">
    <property type="entry name" value="P-loop containing nucleotide triphosphate hydrolases"/>
    <property type="match status" value="2"/>
</dbReference>
<name>A0A7T5QZB7_9VIRU</name>
<evidence type="ECO:0000256" key="5">
    <source>
        <dbReference type="ARBA" id="ARBA00022801"/>
    </source>
</evidence>
<feature type="region of interest" description="Disordered" evidence="8">
    <location>
        <begin position="1999"/>
        <end position="2038"/>
    </location>
</feature>
<evidence type="ECO:0000256" key="2">
    <source>
        <dbReference type="ARBA" id="ARBA00022679"/>
    </source>
</evidence>
<organism evidence="12">
    <name type="scientific">Oak betaflexivirus 1</name>
    <dbReference type="NCBI Taxonomy" id="2794408"/>
    <lineage>
        <taxon>Viruses</taxon>
        <taxon>Riboviria</taxon>
        <taxon>Orthornavirae</taxon>
        <taxon>Kitrinoviricota</taxon>
        <taxon>Alsuviricetes</taxon>
        <taxon>Tymovirales</taxon>
        <taxon>Betaflexiviridae</taxon>
    </lineage>
</organism>
<keyword evidence="5" id="KW-0378">Hydrolase</keyword>
<keyword evidence="2" id="KW-0808">Transferase</keyword>
<keyword evidence="4" id="KW-0547">Nucleotide-binding</keyword>
<evidence type="ECO:0000256" key="6">
    <source>
        <dbReference type="ARBA" id="ARBA00022840"/>
    </source>
</evidence>
<proteinExistence type="predicted"/>
<keyword evidence="6" id="KW-0067">ATP-binding</keyword>
<dbReference type="SUPFAM" id="SSF56672">
    <property type="entry name" value="DNA/RNA polymerases"/>
    <property type="match status" value="1"/>
</dbReference>
<dbReference type="InterPro" id="IPR001788">
    <property type="entry name" value="RNA-dep_RNA_pol_alsuvir"/>
</dbReference>
<feature type="domain" description="(+)RNA virus helicase C-terminal" evidence="10">
    <location>
        <begin position="882"/>
        <end position="1197"/>
    </location>
</feature>
<dbReference type="InterPro" id="IPR027417">
    <property type="entry name" value="P-loop_NTPase"/>
</dbReference>
<dbReference type="Pfam" id="PF00978">
    <property type="entry name" value="RdRP_2"/>
    <property type="match status" value="1"/>
</dbReference>
<evidence type="ECO:0000256" key="1">
    <source>
        <dbReference type="ARBA" id="ARBA00022484"/>
    </source>
</evidence>
<feature type="domain" description="Alphavirus-like MT" evidence="11">
    <location>
        <begin position="63"/>
        <end position="252"/>
    </location>
</feature>
<dbReference type="GO" id="GO:0006351">
    <property type="term" value="P:DNA-templated transcription"/>
    <property type="evidence" value="ECO:0007669"/>
    <property type="project" value="InterPro"/>
</dbReference>
<dbReference type="CDD" id="cd18809">
    <property type="entry name" value="SF1_C_RecD"/>
    <property type="match status" value="1"/>
</dbReference>
<feature type="compositionally biased region" description="Polar residues" evidence="8">
    <location>
        <begin position="2002"/>
        <end position="2038"/>
    </location>
</feature>
<evidence type="ECO:0000256" key="3">
    <source>
        <dbReference type="ARBA" id="ARBA00022695"/>
    </source>
</evidence>
<evidence type="ECO:0000259" key="11">
    <source>
        <dbReference type="PROSITE" id="PS51743"/>
    </source>
</evidence>
<dbReference type="PROSITE" id="PS51743">
    <property type="entry name" value="ALPHAVIRUS_MT"/>
    <property type="match status" value="1"/>
</dbReference>
<dbReference type="GO" id="GO:0006396">
    <property type="term" value="P:RNA processing"/>
    <property type="evidence" value="ECO:0007669"/>
    <property type="project" value="InterPro"/>
</dbReference>
<dbReference type="PROSITE" id="PS51657">
    <property type="entry name" value="PSRV_HELICASE"/>
    <property type="match status" value="1"/>
</dbReference>
<dbReference type="GO" id="GO:0003723">
    <property type="term" value="F:RNA binding"/>
    <property type="evidence" value="ECO:0007669"/>
    <property type="project" value="InterPro"/>
</dbReference>
<accession>A0A7T5QZB7</accession>
<keyword evidence="3" id="KW-0548">Nucleotidyltransferase</keyword>
<dbReference type="GO" id="GO:0039694">
    <property type="term" value="P:viral RNA genome replication"/>
    <property type="evidence" value="ECO:0007669"/>
    <property type="project" value="InterPro"/>
</dbReference>
<dbReference type="InterPro" id="IPR027351">
    <property type="entry name" value="(+)RNA_virus_helicase_core_dom"/>
</dbReference>
<evidence type="ECO:0000256" key="7">
    <source>
        <dbReference type="ARBA" id="ARBA00022953"/>
    </source>
</evidence>
<dbReference type="Pfam" id="PF01660">
    <property type="entry name" value="Vmethyltransf"/>
    <property type="match status" value="1"/>
</dbReference>
<sequence>MALNYKSPVENILHLLPSKLTESISNVQVEEICSKEESIGKYLNFNLSKEKKKFLVDSGVYLSPYSWQNHSHPACKTIENWFLFFELPNYMRVFDISKVRFCSLREGKLKHLKDIYNEKIGKEKKKEVDQIIAFNRDVSVKDSTRYNESKNTRLLDKEFESLKKAKLDGGVFFVHDEMHYWSPSDLVRFFEVTGAQTVIGTVVCPAEVLKKKNQSYLPSLYEFQVEGKKLFFFPDGNSSEMYEQPLEASWWLGAKSVTKGDVKLSISITKSIGPFHMFVIRKGDFVTESKRFFKDFEIIDLDDDIVSRLGKLHPMVKASFFKKIVCYVKSLQKINKETICAKYRMMADEGADLEELVFFELFGMTIVREGLEKTFDLSLFEGIQKTIEKMCPNFISNLFKNSKIKKSNLDCLLNFEAMNFDVKTRNFDCDATFENQLTCFLRSIEHIETLSRDDPILQLVNPRNVYRGTFLFGLGSHYDCETKTEIIRVKNTKFFHADPDFVDAEGEKVTYLHMPTEKVKLKNHITSVRDFDFKKEDFFSWSKTQFKSDTERFNKACHLNLELSREEIDDRYFVGPAYLVELEDTVFHDHGVPFILWPNPCFDAKSNTCPFGIPADHENSFMFKLILYSFFGVYCPHKMLMEKEFDEDSYYTGELTKTRRQWFEDNYTLAAHERVCRKVSETDEDDEIQRRLDELRDFGPKCVDENAYLSLENSCVFKAFQNYLNLSDECLLALLKNSKWMDILAEDKGVEFGKICSFAEDLGIELFLTGPEGTLHADGNLNTGLVHSFNRTHGGHEIKVSDEPAYLVCNEDHCKLTSKLEFTAQVSNDLSELGGTWITYRDNDRKKKLFESLVSGRTGVSFKKKFEAAEVDIKNTSRKAKQSSRVMCMMKDLVDTSEDFPINYITGCAGSGKTSKLIHEIKKHKVQNDKDYIIICPRNELKKDWIEKLDLGNGHSRIEVLSFETALCHDMHNKEIVVDEIGLLPPGYLGLVGLLAYNDPYSYKKRKGKEEELEKVDEFVRIHVLGDHFQSRYHDDSDSGKLDRCDEIDWIIDGKEVDYLAYSHRLSKDHEYDFGCEKLYDKEGVRSRQFVSLDLAVKMLPKAQVLVASFAEVERFKHYKAITVGQSQGLTFDEVILVLSPAALNMSKNAFHVAMTRSRLGCHFALNGYATVDDFLDKARGTLAYKAVAKIPFSIFDEPGFTSVDVKVRQIRSKKGRRNLAEIEDKLSGDPYLLSYIPLEEYIEVPMSDLVEPDVLDAVPKVKIPFGSIDYHIAHVRENLRERETREFRGDNEMSEQFPDYFKKGEPGHILEAPERFQAIYPKHQNSDGLTFLAAVKKRIHLSSPEREKGKLDEVLHLADLMKEEFLKYVPIDEGLNSMMFEESQSDYVEKKTDKPAGTISTHMKRSEPDWNIKEVLMFMKTQLCTKKEKRFTDAKAGQTLACFSHVVLNRFAPMCRYLEKKISQCLPRRFYIHQKKNFNELEKWVIEMGFDGNCTESDYEAFDSSQDALVLAFEMAILKHIGVSEQMLNDYQDLKLTLGSKLGNFAIMRFTGEFGTFLFNTMCNMIYTFMYYDVKPDCSICFAGDDMCANRELFKRHEPKFEPILKKMQLKAKVSITTKPTFCGWRLFKFGLFKQPELLLERLLISFEKNTLTQTINSYCLELGYAYSKGDLLFPQLSELEMNAHYVSLRIIHKYMHLLKGFVLNFFLSNRCLIGTKLGLVDLNLEKKEEKKKKLVFEELHNTVLIKHYTCPLSIRMSFWPELREESNLWTLYQLGYFTKTMVMAQAKFLTSCTVVKMPFQSTHLQGALQSLLECQLLMQKLWSRLGKIQGTAGCTLSPYQSLFTLLCTPANKANSQEGVSSWTTECWMAGQSCRPSSSTSPSNPPNMFSCQISSSIKWIPFLQQLVRSLSNLTTPTFKKEQDLLLLKLGASIDWQTISTLLQRSGGVLLQNSWPFVPPSNSQWRAMMLKGETCYLLSSEVRGCFNFPKQITAIQAEREPCSSSGGNKGTQPTISSSLSQLNPNSKDVSHLGQTQNGLKEKRIRERVTLAGVFLDISHLTTFWGVHLELPLTLEELMEAGDKKREEEEKKRKEKESGSSSRTLVSSVKNWVYSRDCPRSWGTGQRKLIKLRRRFLLRNHWVLDLHKWFPEMPNASNPTKFTEAEIEAYKNIVDDFAAYAFGILAGYSFSDGTKYPDTDHEFEVVFNDPPVTKVITIIPSKVARMFRYYADSSNVLELSGLTWRQIGESFFMDQRKYYKELEPFETTWLRKSNASLAKSTPWMATDTTDGADFSQLSPAEMDAITRVKHHLNAVMVSRSNRKIEMEALLET</sequence>
<dbReference type="EMBL" id="MW328737">
    <property type="protein sequence ID" value="QQG34605.1"/>
    <property type="molecule type" value="Genomic_RNA"/>
</dbReference>
<evidence type="ECO:0000313" key="12">
    <source>
        <dbReference type="EMBL" id="QQG34605.1"/>
    </source>
</evidence>
<keyword evidence="1" id="KW-0696">RNA-directed RNA polymerase</keyword>
<dbReference type="GO" id="GO:0003968">
    <property type="term" value="F:RNA-directed RNA polymerase activity"/>
    <property type="evidence" value="ECO:0007669"/>
    <property type="project" value="UniProtKB-KW"/>
</dbReference>
<dbReference type="Pfam" id="PF01443">
    <property type="entry name" value="Viral_helicase1"/>
    <property type="match status" value="2"/>
</dbReference>
<dbReference type="PROSITE" id="PS50507">
    <property type="entry name" value="RDRP_SSRNA_POS"/>
    <property type="match status" value="1"/>
</dbReference>
<dbReference type="SUPFAM" id="SSF52540">
    <property type="entry name" value="P-loop containing nucleoside triphosphate hydrolases"/>
    <property type="match status" value="1"/>
</dbReference>
<dbReference type="InterPro" id="IPR002588">
    <property type="entry name" value="Alphavirus-like_MT_dom"/>
</dbReference>
<keyword evidence="7" id="KW-0693">Viral RNA replication</keyword>
<dbReference type="GO" id="GO:0016556">
    <property type="term" value="P:mRNA modification"/>
    <property type="evidence" value="ECO:0007669"/>
    <property type="project" value="InterPro"/>
</dbReference>
<evidence type="ECO:0000256" key="8">
    <source>
        <dbReference type="SAM" id="MobiDB-lite"/>
    </source>
</evidence>
<feature type="domain" description="RdRp catalytic" evidence="9">
    <location>
        <begin position="1493"/>
        <end position="1600"/>
    </location>
</feature>
<dbReference type="InterPro" id="IPR007094">
    <property type="entry name" value="RNA-dir_pol_PSvirus"/>
</dbReference>
<dbReference type="CDD" id="cd23245">
    <property type="entry name" value="Betaflexiviridae_RdRp"/>
    <property type="match status" value="1"/>
</dbReference>
<dbReference type="GO" id="GO:0005524">
    <property type="term" value="F:ATP binding"/>
    <property type="evidence" value="ECO:0007669"/>
    <property type="project" value="UniProtKB-KW"/>
</dbReference>
<dbReference type="InterPro" id="IPR043502">
    <property type="entry name" value="DNA/RNA_pol_sf"/>
</dbReference>
<dbReference type="GO" id="GO:0016787">
    <property type="term" value="F:hydrolase activity"/>
    <property type="evidence" value="ECO:0007669"/>
    <property type="project" value="UniProtKB-KW"/>
</dbReference>
<dbReference type="GO" id="GO:0008174">
    <property type="term" value="F:mRNA methyltransferase activity"/>
    <property type="evidence" value="ECO:0007669"/>
    <property type="project" value="UniProtKB-UniRule"/>
</dbReference>
<evidence type="ECO:0000259" key="10">
    <source>
        <dbReference type="PROSITE" id="PS51657"/>
    </source>
</evidence>
<evidence type="ECO:0000256" key="4">
    <source>
        <dbReference type="ARBA" id="ARBA00022741"/>
    </source>
</evidence>
<reference evidence="12" key="1">
    <citation type="submission" date="2020-11" db="EMBL/GenBank/DDBJ databases">
        <authorList>
            <person name="Bejerman N."/>
        </authorList>
    </citation>
    <scope>NUCLEOTIDE SEQUENCE</scope>
    <source>
        <strain evidence="12">Querc</strain>
    </source>
</reference>
<evidence type="ECO:0000259" key="9">
    <source>
        <dbReference type="PROSITE" id="PS50507"/>
    </source>
</evidence>
<protein>
    <submittedName>
        <fullName evidence="12">Polyprotein</fullName>
    </submittedName>
</protein>